<dbReference type="EMBL" id="KK088433">
    <property type="protein sequence ID" value="EYE93164.1"/>
    <property type="molecule type" value="Genomic_DNA"/>
</dbReference>
<keyword evidence="3" id="KW-1185">Reference proteome</keyword>
<keyword evidence="1" id="KW-1133">Transmembrane helix</keyword>
<gene>
    <name evidence="2" type="ORF">EURHEDRAFT_166872</name>
</gene>
<protein>
    <recommendedName>
        <fullName evidence="4">Transmembrane protein</fullName>
    </recommendedName>
</protein>
<feature type="transmembrane region" description="Helical" evidence="1">
    <location>
        <begin position="21"/>
        <end position="43"/>
    </location>
</feature>
<sequence>MLQCGTVITRPQRNPWSIIRYSHLGSFLLLFSFCSPVLVSFFFSFSPSFTASSSFFLTLLRAHLLKPSRLLAHPSPPLRLLLCQ</sequence>
<proteinExistence type="predicted"/>
<evidence type="ECO:0000256" key="1">
    <source>
        <dbReference type="SAM" id="Phobius"/>
    </source>
</evidence>
<dbReference type="Proteomes" id="UP000019804">
    <property type="component" value="Unassembled WGS sequence"/>
</dbReference>
<organism evidence="2 3">
    <name type="scientific">Aspergillus ruber (strain CBS 135680)</name>
    <dbReference type="NCBI Taxonomy" id="1388766"/>
    <lineage>
        <taxon>Eukaryota</taxon>
        <taxon>Fungi</taxon>
        <taxon>Dikarya</taxon>
        <taxon>Ascomycota</taxon>
        <taxon>Pezizomycotina</taxon>
        <taxon>Eurotiomycetes</taxon>
        <taxon>Eurotiomycetidae</taxon>
        <taxon>Eurotiales</taxon>
        <taxon>Aspergillaceae</taxon>
        <taxon>Aspergillus</taxon>
        <taxon>Aspergillus subgen. Aspergillus</taxon>
    </lineage>
</organism>
<dbReference type="AlphaFoldDB" id="A0A017S959"/>
<evidence type="ECO:0008006" key="4">
    <source>
        <dbReference type="Google" id="ProtNLM"/>
    </source>
</evidence>
<keyword evidence="1" id="KW-0812">Transmembrane</keyword>
<accession>A0A017S959</accession>
<dbReference type="RefSeq" id="XP_040636852.1">
    <property type="nucleotide sequence ID" value="XM_040777826.1"/>
</dbReference>
<dbReference type="HOGENOM" id="CLU_2527067_0_0_1"/>
<name>A0A017S959_ASPRC</name>
<evidence type="ECO:0000313" key="3">
    <source>
        <dbReference type="Proteomes" id="UP000019804"/>
    </source>
</evidence>
<evidence type="ECO:0000313" key="2">
    <source>
        <dbReference type="EMBL" id="EYE93164.1"/>
    </source>
</evidence>
<reference evidence="3" key="1">
    <citation type="journal article" date="2014" name="Nat. Commun.">
        <title>Genomic adaptations of the halophilic Dead Sea filamentous fungus Eurotium rubrum.</title>
        <authorList>
            <person name="Kis-Papo T."/>
            <person name="Weig A.R."/>
            <person name="Riley R."/>
            <person name="Persoh D."/>
            <person name="Salamov A."/>
            <person name="Sun H."/>
            <person name="Lipzen A."/>
            <person name="Wasser S.P."/>
            <person name="Rambold G."/>
            <person name="Grigoriev I.V."/>
            <person name="Nevo E."/>
        </authorList>
    </citation>
    <scope>NUCLEOTIDE SEQUENCE [LARGE SCALE GENOMIC DNA]</scope>
    <source>
        <strain evidence="3">CBS 135680</strain>
    </source>
</reference>
<keyword evidence="1" id="KW-0472">Membrane</keyword>
<dbReference type="GeneID" id="63692950"/>